<organism evidence="1 2">
    <name type="scientific">Populus tomentosa</name>
    <name type="common">Chinese white poplar</name>
    <dbReference type="NCBI Taxonomy" id="118781"/>
    <lineage>
        <taxon>Eukaryota</taxon>
        <taxon>Viridiplantae</taxon>
        <taxon>Streptophyta</taxon>
        <taxon>Embryophyta</taxon>
        <taxon>Tracheophyta</taxon>
        <taxon>Spermatophyta</taxon>
        <taxon>Magnoliopsida</taxon>
        <taxon>eudicotyledons</taxon>
        <taxon>Gunneridae</taxon>
        <taxon>Pentapetalae</taxon>
        <taxon>rosids</taxon>
        <taxon>fabids</taxon>
        <taxon>Malpighiales</taxon>
        <taxon>Salicaceae</taxon>
        <taxon>Saliceae</taxon>
        <taxon>Populus</taxon>
    </lineage>
</organism>
<proteinExistence type="predicted"/>
<dbReference type="OrthoDB" id="1715843at2759"/>
<evidence type="ECO:0000313" key="2">
    <source>
        <dbReference type="Proteomes" id="UP000886885"/>
    </source>
</evidence>
<dbReference type="AlphaFoldDB" id="A0A8X7XV43"/>
<evidence type="ECO:0000313" key="1">
    <source>
        <dbReference type="EMBL" id="KAG6738764.1"/>
    </source>
</evidence>
<dbReference type="EMBL" id="JAAWWB010000037">
    <property type="protein sequence ID" value="KAG6738764.1"/>
    <property type="molecule type" value="Genomic_DNA"/>
</dbReference>
<gene>
    <name evidence="1" type="ORF">POTOM_058386</name>
</gene>
<reference evidence="1" key="1">
    <citation type="journal article" date="2020" name="bioRxiv">
        <title>Hybrid origin of Populus tomentosa Carr. identified through genome sequencing and phylogenomic analysis.</title>
        <authorList>
            <person name="An X."/>
            <person name="Gao K."/>
            <person name="Chen Z."/>
            <person name="Li J."/>
            <person name="Yang X."/>
            <person name="Yang X."/>
            <person name="Zhou J."/>
            <person name="Guo T."/>
            <person name="Zhao T."/>
            <person name="Huang S."/>
            <person name="Miao D."/>
            <person name="Khan W.U."/>
            <person name="Rao P."/>
            <person name="Ye M."/>
            <person name="Lei B."/>
            <person name="Liao W."/>
            <person name="Wang J."/>
            <person name="Ji L."/>
            <person name="Li Y."/>
            <person name="Guo B."/>
            <person name="Mustafa N.S."/>
            <person name="Li S."/>
            <person name="Yun Q."/>
            <person name="Keller S.R."/>
            <person name="Mao J."/>
            <person name="Zhang R."/>
            <person name="Strauss S.H."/>
        </authorList>
    </citation>
    <scope>NUCLEOTIDE SEQUENCE</scope>
    <source>
        <strain evidence="1">GM15</strain>
        <tissue evidence="1">Leaf</tissue>
    </source>
</reference>
<comment type="caution">
    <text evidence="1">The sequence shown here is derived from an EMBL/GenBank/DDBJ whole genome shotgun (WGS) entry which is preliminary data.</text>
</comment>
<keyword evidence="2" id="KW-1185">Reference proteome</keyword>
<dbReference type="Proteomes" id="UP000886885">
    <property type="component" value="Chromosome 19A"/>
</dbReference>
<protein>
    <submittedName>
        <fullName evidence="1">Uncharacterized protein</fullName>
    </submittedName>
</protein>
<name>A0A8X7XV43_POPTO</name>
<accession>A0A8X7XV43</accession>
<sequence length="88" mass="10379">MELGSIMEFLNNNPFWSLVQLDFLQRFDNFNNALKVFDDISSQNIASRNVCLKGLWVWTSTLHALDRNLKRGMRLAKLYEPYVFFKGM</sequence>